<dbReference type="AlphaFoldDB" id="M2SPE2"/>
<reference evidence="2" key="2">
    <citation type="journal article" date="2013" name="PLoS Genet.">
        <title>Comparative genome structure, secondary metabolite, and effector coding capacity across Cochliobolus pathogens.</title>
        <authorList>
            <person name="Condon B.J."/>
            <person name="Leng Y."/>
            <person name="Wu D."/>
            <person name="Bushley K.E."/>
            <person name="Ohm R.A."/>
            <person name="Otillar R."/>
            <person name="Martin J."/>
            <person name="Schackwitz W."/>
            <person name="Grimwood J."/>
            <person name="MohdZainudin N."/>
            <person name="Xue C."/>
            <person name="Wang R."/>
            <person name="Manning V.A."/>
            <person name="Dhillon B."/>
            <person name="Tu Z.J."/>
            <person name="Steffenson B.J."/>
            <person name="Salamov A."/>
            <person name="Sun H."/>
            <person name="Lowry S."/>
            <person name="LaButti K."/>
            <person name="Han J."/>
            <person name="Copeland A."/>
            <person name="Lindquist E."/>
            <person name="Barry K."/>
            <person name="Schmutz J."/>
            <person name="Baker S.E."/>
            <person name="Ciuffetti L.M."/>
            <person name="Grigoriev I.V."/>
            <person name="Zhong S."/>
            <person name="Turgeon B.G."/>
        </authorList>
    </citation>
    <scope>NUCLEOTIDE SEQUENCE [LARGE SCALE GENOMIC DNA]</scope>
    <source>
        <strain evidence="2">ND90Pr / ATCC 201652</strain>
    </source>
</reference>
<accession>M2SPE2</accession>
<dbReference type="Proteomes" id="UP000016934">
    <property type="component" value="Unassembled WGS sequence"/>
</dbReference>
<dbReference type="KEGG" id="bsc:COCSADRAFT_348822"/>
<evidence type="ECO:0000313" key="1">
    <source>
        <dbReference type="EMBL" id="EMD58602.1"/>
    </source>
</evidence>
<keyword evidence="2" id="KW-1185">Reference proteome</keyword>
<reference evidence="1 2" key="1">
    <citation type="journal article" date="2012" name="PLoS Pathog.">
        <title>Diverse lifestyles and strategies of plant pathogenesis encoded in the genomes of eighteen Dothideomycetes fungi.</title>
        <authorList>
            <person name="Ohm R.A."/>
            <person name="Feau N."/>
            <person name="Henrissat B."/>
            <person name="Schoch C.L."/>
            <person name="Horwitz B.A."/>
            <person name="Barry K.W."/>
            <person name="Condon B.J."/>
            <person name="Copeland A.C."/>
            <person name="Dhillon B."/>
            <person name="Glaser F."/>
            <person name="Hesse C.N."/>
            <person name="Kosti I."/>
            <person name="LaButti K."/>
            <person name="Lindquist E.A."/>
            <person name="Lucas S."/>
            <person name="Salamov A.A."/>
            <person name="Bradshaw R.E."/>
            <person name="Ciuffetti L."/>
            <person name="Hamelin R.C."/>
            <person name="Kema G.H.J."/>
            <person name="Lawrence C."/>
            <person name="Scott J.A."/>
            <person name="Spatafora J.W."/>
            <person name="Turgeon B.G."/>
            <person name="de Wit P.J.G.M."/>
            <person name="Zhong S."/>
            <person name="Goodwin S.B."/>
            <person name="Grigoriev I.V."/>
        </authorList>
    </citation>
    <scope>NUCLEOTIDE SEQUENCE [LARGE SCALE GENOMIC DNA]</scope>
    <source>
        <strain evidence="2">ND90Pr / ATCC 201652</strain>
    </source>
</reference>
<dbReference type="EMBL" id="KB445655">
    <property type="protein sequence ID" value="EMD58602.1"/>
    <property type="molecule type" value="Genomic_DNA"/>
</dbReference>
<protein>
    <submittedName>
        <fullName evidence="1">Uncharacterized protein</fullName>
    </submittedName>
</protein>
<gene>
    <name evidence="1" type="ORF">COCSADRAFT_348822</name>
</gene>
<dbReference type="HOGENOM" id="CLU_133917_0_0_1"/>
<organism evidence="1 2">
    <name type="scientific">Cochliobolus sativus (strain ND90Pr / ATCC 201652)</name>
    <name type="common">Common root rot and spot blotch fungus</name>
    <name type="synonym">Bipolaris sorokiniana</name>
    <dbReference type="NCBI Taxonomy" id="665912"/>
    <lineage>
        <taxon>Eukaryota</taxon>
        <taxon>Fungi</taxon>
        <taxon>Dikarya</taxon>
        <taxon>Ascomycota</taxon>
        <taxon>Pezizomycotina</taxon>
        <taxon>Dothideomycetes</taxon>
        <taxon>Pleosporomycetidae</taxon>
        <taxon>Pleosporales</taxon>
        <taxon>Pleosporineae</taxon>
        <taxon>Pleosporaceae</taxon>
        <taxon>Bipolaris</taxon>
    </lineage>
</organism>
<sequence length="170" mass="18805">MAQMPSGGRVGRSPPMFNTHFAFAAFSLHRRTTKLLGILQARARLVVEHVQLDFDKASIGCARRTKARELGGREVLVCCQRRISGNHGRFENRQGAMIRACVADDGQSLQMGCFTRPSWSCPSPFALLEKPLSAGFLRRRLPGGQGGRAIMDDQQAINFADRDCVRVLFA</sequence>
<dbReference type="RefSeq" id="XP_007705691.1">
    <property type="nucleotide sequence ID" value="XM_007707501.1"/>
</dbReference>
<name>M2SPE2_COCSN</name>
<dbReference type="GeneID" id="19137916"/>
<dbReference type="OrthoDB" id="10508512at2759"/>
<proteinExistence type="predicted"/>
<evidence type="ECO:0000313" key="2">
    <source>
        <dbReference type="Proteomes" id="UP000016934"/>
    </source>
</evidence>